<reference evidence="3" key="1">
    <citation type="journal article" date="2019" name="Int. J. Syst. Evol. Microbiol.">
        <title>The Global Catalogue of Microorganisms (GCM) 10K type strain sequencing project: providing services to taxonomists for standard genome sequencing and annotation.</title>
        <authorList>
            <consortium name="The Broad Institute Genomics Platform"/>
            <consortium name="The Broad Institute Genome Sequencing Center for Infectious Disease"/>
            <person name="Wu L."/>
            <person name="Ma J."/>
        </authorList>
    </citation>
    <scope>NUCLEOTIDE SEQUENCE [LARGE SCALE GENOMIC DNA]</scope>
    <source>
        <strain evidence="3">CGMCC 1.15461</strain>
    </source>
</reference>
<keyword evidence="1" id="KW-1133">Transmembrane helix</keyword>
<organism evidence="2 3">
    <name type="scientific">Flavobacterium suaedae</name>
    <dbReference type="NCBI Taxonomy" id="1767027"/>
    <lineage>
        <taxon>Bacteria</taxon>
        <taxon>Pseudomonadati</taxon>
        <taxon>Bacteroidota</taxon>
        <taxon>Flavobacteriia</taxon>
        <taxon>Flavobacteriales</taxon>
        <taxon>Flavobacteriaceae</taxon>
        <taxon>Flavobacterium</taxon>
    </lineage>
</organism>
<keyword evidence="1" id="KW-0812">Transmembrane</keyword>
<dbReference type="EMBL" id="BMJE01000007">
    <property type="protein sequence ID" value="GGB84823.1"/>
    <property type="molecule type" value="Genomic_DNA"/>
</dbReference>
<dbReference type="RefSeq" id="WP_188621756.1">
    <property type="nucleotide sequence ID" value="NZ_BMJE01000007.1"/>
</dbReference>
<keyword evidence="1" id="KW-0472">Membrane</keyword>
<sequence>MIVIDENTFLRLLYQNQKEFEGYDIRIENPITVDLNLASSELVFQRVFFKGEKITFFSNSNKRMDKSYIIFLNTHFSNNNTVFNNIAIEQLIFSEVSSDSPINIIGLDINTLEIEETILNKLFNSKGNINEILLSNSKFFEGIFFEKLQNHLFEFSKSYCSTFWNLTSHFSKVNIYKSTFISSIDCGYLNCSINEFFFSENMLKTNFYLNMSRFKNTLKFKSVHFDENSLFKINSCDFKGKLYFENSSFVKFHIQSTEFRNYLTFEEVVFSSIDFQDTNFISNTYFDQVLIKNINKCKRKTIRQIKYALQKTDNKIDYNRFKSYELETYYQEIEWKDNFKDKFILSATWFSTGFDHSWIRAMVFTLLSGLLFYCLFLISEDYLNSFEVYKGKEFFSGYFRFLLITDFYNPLIKEREFLTEPLSWLIFILGKIVIAFGIYEMIQAFRKFKA</sequence>
<evidence type="ECO:0000256" key="1">
    <source>
        <dbReference type="SAM" id="Phobius"/>
    </source>
</evidence>
<proteinExistence type="predicted"/>
<evidence type="ECO:0008006" key="4">
    <source>
        <dbReference type="Google" id="ProtNLM"/>
    </source>
</evidence>
<evidence type="ECO:0000313" key="2">
    <source>
        <dbReference type="EMBL" id="GGB84823.1"/>
    </source>
</evidence>
<protein>
    <recommendedName>
        <fullName evidence="4">Pentapeptide repeat-containing protein</fullName>
    </recommendedName>
</protein>
<evidence type="ECO:0000313" key="3">
    <source>
        <dbReference type="Proteomes" id="UP000615760"/>
    </source>
</evidence>
<accession>A0ABQ1K174</accession>
<name>A0ABQ1K174_9FLAO</name>
<dbReference type="Proteomes" id="UP000615760">
    <property type="component" value="Unassembled WGS sequence"/>
</dbReference>
<gene>
    <name evidence="2" type="ORF">GCM10007424_26090</name>
</gene>
<keyword evidence="3" id="KW-1185">Reference proteome</keyword>
<feature type="transmembrane region" description="Helical" evidence="1">
    <location>
        <begin position="358"/>
        <end position="378"/>
    </location>
</feature>
<feature type="transmembrane region" description="Helical" evidence="1">
    <location>
        <begin position="422"/>
        <end position="442"/>
    </location>
</feature>
<comment type="caution">
    <text evidence="2">The sequence shown here is derived from an EMBL/GenBank/DDBJ whole genome shotgun (WGS) entry which is preliminary data.</text>
</comment>